<gene>
    <name evidence="1" type="ORF">C1I89_10350</name>
</gene>
<evidence type="ECO:0000313" key="2">
    <source>
        <dbReference type="Proteomes" id="UP000235994"/>
    </source>
</evidence>
<reference evidence="1 2" key="1">
    <citation type="submission" date="2018-01" db="EMBL/GenBank/DDBJ databases">
        <title>The draft genome of an aniline degradation strain ANB-1.</title>
        <authorList>
            <person name="Zhang L."/>
            <person name="Jiang J."/>
        </authorList>
    </citation>
    <scope>NUCLEOTIDE SEQUENCE [LARGE SCALE GENOMIC DNA]</scope>
    <source>
        <strain evidence="1 2">ANB-1</strain>
    </source>
</reference>
<dbReference type="EMBL" id="POQS01000002">
    <property type="protein sequence ID" value="PND34571.1"/>
    <property type="molecule type" value="Genomic_DNA"/>
</dbReference>
<dbReference type="Proteomes" id="UP000235994">
    <property type="component" value="Unassembled WGS sequence"/>
</dbReference>
<protein>
    <submittedName>
        <fullName evidence="1">Uncharacterized protein</fullName>
    </submittedName>
</protein>
<organism evidence="1 2">
    <name type="scientific">Achromobacter pulmonis</name>
    <dbReference type="NCBI Taxonomy" id="1389932"/>
    <lineage>
        <taxon>Bacteria</taxon>
        <taxon>Pseudomonadati</taxon>
        <taxon>Pseudomonadota</taxon>
        <taxon>Betaproteobacteria</taxon>
        <taxon>Burkholderiales</taxon>
        <taxon>Alcaligenaceae</taxon>
        <taxon>Achromobacter</taxon>
    </lineage>
</organism>
<keyword evidence="2" id="KW-1185">Reference proteome</keyword>
<dbReference type="RefSeq" id="WP_102772635.1">
    <property type="nucleotide sequence ID" value="NZ_POQS01000002.1"/>
</dbReference>
<proteinExistence type="predicted"/>
<name>A0A2N8KM93_9BURK</name>
<comment type="caution">
    <text evidence="1">The sequence shown here is derived from an EMBL/GenBank/DDBJ whole genome shotgun (WGS) entry which is preliminary data.</text>
</comment>
<dbReference type="AlphaFoldDB" id="A0A2N8KM93"/>
<evidence type="ECO:0000313" key="1">
    <source>
        <dbReference type="EMBL" id="PND34571.1"/>
    </source>
</evidence>
<sequence>MNIEELEQIAQRPSCCKPFGASVTLSVGERDELVVMARQAIGSLPAIDSDDNQPWGQTDPATAFHLIDRHAENWAHAGVLMERWARAWVAANPAAKDEDE</sequence>
<accession>A0A2N8KM93</accession>